<evidence type="ECO:0000313" key="3">
    <source>
        <dbReference type="Proteomes" id="UP001553161"/>
    </source>
</evidence>
<protein>
    <submittedName>
        <fullName evidence="2">Uncharacterized protein</fullName>
    </submittedName>
</protein>
<sequence length="510" mass="53873">MRNRRIAGALLGACLGVATTVTASDDAPLSAIPWLSDTLEAPTESYEPPATPLDDPAPIDVAPLEPPELGTTGLIAPASVGLTTDLWAASDADTVTRLMRAMPGLLHPALQTLFRNLVLAEAIPPTGSGEAFLLARVDALLTRGDLVAAQALLERAGPDTPELFRRWFDISLLLGTEDRGCATLAAKPDLVPNIETQVFCLARSGRWPTAALTLETALALGRITPEARDRMARFLDPELFEGEPSPPHPDPVTPLDFRLLEAVGEPIPTRDLPLAFAQTDLRHIIGWKAQIEAAERLARAGALPVQDLLAIYTARRAAASGGVWDRVDLIQRLDVALTAGNANDVANLLPRVREAMHQVTLDAVLAALVQPRLERLRLPASLGPLVYEMALLSNGRARLAVSPVPPDTLPSTLRNAAAVLGQDAPVDPDVPLAAALAAGLKADTLPARYSDLVAQNRTGEALLLALRDLSEGHGGDPTDAGEAVQLLTALGLGDTARHAAAQILLLDPRG</sequence>
<dbReference type="RefSeq" id="WP_366191125.1">
    <property type="nucleotide sequence ID" value="NZ_JBFBVU010000002.1"/>
</dbReference>
<dbReference type="EMBL" id="JBFBVU010000002">
    <property type="protein sequence ID" value="MEV8465567.1"/>
    <property type="molecule type" value="Genomic_DNA"/>
</dbReference>
<feature type="signal peptide" evidence="1">
    <location>
        <begin position="1"/>
        <end position="23"/>
    </location>
</feature>
<name>A0ABV3L1Z1_9RHOB</name>
<comment type="caution">
    <text evidence="2">The sequence shown here is derived from an EMBL/GenBank/DDBJ whole genome shotgun (WGS) entry which is preliminary data.</text>
</comment>
<keyword evidence="1" id="KW-0732">Signal</keyword>
<organism evidence="2 3">
    <name type="scientific">Meridianimarinicoccus marinus</name>
    <dbReference type="NCBI Taxonomy" id="3231483"/>
    <lineage>
        <taxon>Bacteria</taxon>
        <taxon>Pseudomonadati</taxon>
        <taxon>Pseudomonadota</taxon>
        <taxon>Alphaproteobacteria</taxon>
        <taxon>Rhodobacterales</taxon>
        <taxon>Paracoccaceae</taxon>
        <taxon>Meridianimarinicoccus</taxon>
    </lineage>
</organism>
<evidence type="ECO:0000313" key="2">
    <source>
        <dbReference type="EMBL" id="MEV8465567.1"/>
    </source>
</evidence>
<dbReference type="Proteomes" id="UP001553161">
    <property type="component" value="Unassembled WGS sequence"/>
</dbReference>
<feature type="chain" id="PRO_5045925219" evidence="1">
    <location>
        <begin position="24"/>
        <end position="510"/>
    </location>
</feature>
<proteinExistence type="predicted"/>
<reference evidence="2 3" key="1">
    <citation type="submission" date="2024-07" db="EMBL/GenBank/DDBJ databases">
        <authorList>
            <person name="Kang M."/>
        </authorList>
    </citation>
    <scope>NUCLEOTIDE SEQUENCE [LARGE SCALE GENOMIC DNA]</scope>
    <source>
        <strain evidence="2 3">DFM31</strain>
    </source>
</reference>
<accession>A0ABV3L1Z1</accession>
<gene>
    <name evidence="2" type="ORF">AB0T83_02070</name>
</gene>
<keyword evidence="3" id="KW-1185">Reference proteome</keyword>
<evidence type="ECO:0000256" key="1">
    <source>
        <dbReference type="SAM" id="SignalP"/>
    </source>
</evidence>